<dbReference type="Proteomes" id="UP001515480">
    <property type="component" value="Unassembled WGS sequence"/>
</dbReference>
<organism evidence="2 3">
    <name type="scientific">Prymnesium parvum</name>
    <name type="common">Toxic golden alga</name>
    <dbReference type="NCBI Taxonomy" id="97485"/>
    <lineage>
        <taxon>Eukaryota</taxon>
        <taxon>Haptista</taxon>
        <taxon>Haptophyta</taxon>
        <taxon>Prymnesiophyceae</taxon>
        <taxon>Prymnesiales</taxon>
        <taxon>Prymnesiaceae</taxon>
        <taxon>Prymnesium</taxon>
    </lineage>
</organism>
<dbReference type="AlphaFoldDB" id="A0AB34K0R7"/>
<feature type="transmembrane region" description="Helical" evidence="1">
    <location>
        <begin position="49"/>
        <end position="68"/>
    </location>
</feature>
<keyword evidence="3" id="KW-1185">Reference proteome</keyword>
<dbReference type="EMBL" id="JBGBPQ010000003">
    <property type="protein sequence ID" value="KAL1526942.1"/>
    <property type="molecule type" value="Genomic_DNA"/>
</dbReference>
<sequence>MSCSLLGGAFALVVQAGLGTGALATLLYKRMSERPRRPWLVWFFDASKQAWAGMLQHCVNLAFGVLFASGGNGASECAWYLTNFSISIVCGIFLLWAAMKAYRQVVEQYQLTLLRSGEYGNPPSWKPWLAQLLVWGFISAGEKLLTGIVVILPLHSSLDRFSSWLEQPLVPYPNAELVLVMVIAPVLLNILFFWVVDNLVMRKRAKDREDEGFGGEEDKPLLVEEWPSVGRGGSRKAIRLDET</sequence>
<comment type="caution">
    <text evidence="2">The sequence shown here is derived from an EMBL/GenBank/DDBJ whole genome shotgun (WGS) entry which is preliminary data.</text>
</comment>
<feature type="transmembrane region" description="Helical" evidence="1">
    <location>
        <begin position="6"/>
        <end position="28"/>
    </location>
</feature>
<accession>A0AB34K0R7</accession>
<keyword evidence="1" id="KW-1133">Transmembrane helix</keyword>
<evidence type="ECO:0000256" key="1">
    <source>
        <dbReference type="SAM" id="Phobius"/>
    </source>
</evidence>
<gene>
    <name evidence="2" type="ORF">AB1Y20_015632</name>
</gene>
<feature type="transmembrane region" description="Helical" evidence="1">
    <location>
        <begin position="80"/>
        <end position="99"/>
    </location>
</feature>
<proteinExistence type="predicted"/>
<keyword evidence="1" id="KW-0472">Membrane</keyword>
<dbReference type="InterPro" id="IPR022127">
    <property type="entry name" value="STIMATE/YPL162C"/>
</dbReference>
<feature type="transmembrane region" description="Helical" evidence="1">
    <location>
        <begin position="132"/>
        <end position="155"/>
    </location>
</feature>
<protein>
    <recommendedName>
        <fullName evidence="4">Transmembrane protein 110</fullName>
    </recommendedName>
</protein>
<name>A0AB34K0R7_PRYPA</name>
<evidence type="ECO:0008006" key="4">
    <source>
        <dbReference type="Google" id="ProtNLM"/>
    </source>
</evidence>
<dbReference type="Pfam" id="PF12400">
    <property type="entry name" value="STIMATE"/>
    <property type="match status" value="1"/>
</dbReference>
<reference evidence="2 3" key="1">
    <citation type="journal article" date="2024" name="Science">
        <title>Giant polyketide synthase enzymes in the biosynthesis of giant marine polyether toxins.</title>
        <authorList>
            <person name="Fallon T.R."/>
            <person name="Shende V.V."/>
            <person name="Wierzbicki I.H."/>
            <person name="Pendleton A.L."/>
            <person name="Watervoot N.F."/>
            <person name="Auber R.P."/>
            <person name="Gonzalez D.J."/>
            <person name="Wisecaver J.H."/>
            <person name="Moore B.S."/>
        </authorList>
    </citation>
    <scope>NUCLEOTIDE SEQUENCE [LARGE SCALE GENOMIC DNA]</scope>
    <source>
        <strain evidence="2 3">12B1</strain>
    </source>
</reference>
<evidence type="ECO:0000313" key="2">
    <source>
        <dbReference type="EMBL" id="KAL1526942.1"/>
    </source>
</evidence>
<dbReference type="PANTHER" id="PTHR31735">
    <property type="entry name" value="VACUOLAR MEMBRANE PROTEIN YPL162C"/>
    <property type="match status" value="1"/>
</dbReference>
<keyword evidence="1" id="KW-0812">Transmembrane</keyword>
<dbReference type="GO" id="GO:0016020">
    <property type="term" value="C:membrane"/>
    <property type="evidence" value="ECO:0007669"/>
    <property type="project" value="TreeGrafter"/>
</dbReference>
<evidence type="ECO:0000313" key="3">
    <source>
        <dbReference type="Proteomes" id="UP001515480"/>
    </source>
</evidence>
<feature type="transmembrane region" description="Helical" evidence="1">
    <location>
        <begin position="175"/>
        <end position="196"/>
    </location>
</feature>
<dbReference type="PANTHER" id="PTHR31735:SF1">
    <property type="entry name" value="VACUOLAR MEMBRANE PROTEIN YPL162C"/>
    <property type="match status" value="1"/>
</dbReference>